<keyword evidence="5" id="KW-1185">Reference proteome</keyword>
<dbReference type="PROSITE" id="PS50004">
    <property type="entry name" value="C2"/>
    <property type="match status" value="2"/>
</dbReference>
<gene>
    <name evidence="6 7" type="primary">cpne7</name>
</gene>
<dbReference type="RefSeq" id="XP_034052889.1">
    <property type="nucleotide sequence ID" value="XM_034196998.1"/>
</dbReference>
<sequence length="563" mass="63132">MNDVLEAISPATSLSGPATCVSKVELRVSCKGLLDRDTLNKSDPCVILMVQNNGQWTELDRTEVIKSNLHPVFAKVFSWDYYFEEVQKLRFEVYDIHGTHSIGTRDDDFLGGMECTLGQIVAQKRMVKPLLLKYGKYAGKSTITVHAEEISGNNGYVELSFCAKKLDDKDIFSKSDPFLEIYRVNDDLSEQLVHRTEVIKNNLNPVWEPFKVSLISLCSCDAERKLKCLVWDYDSRGKHDFIGEFYATFRDMQNISSGNKVTWDCVNPKYKLKKRNYKNSGVVILSNLKLHRVYSFLDYIMGGCQIHFTVAIDFTASNGDPRNSCSLHYINPYQPNEYLKALIAVGEICQDYDSDKRFSALGFGARIPPNYEVSHDFAINFNPEDDECEEIQGVVEAYQNCLPKIQLYGPTNVSPIINRIAKLAAGDGNIKDASRYHILLILTDGVVTDMADTREAIVRGSYQPLSIIIVGVGNADFTDMQILDGDDGVLRSPKGEPVLRDIVQFVPFRDFKTASPAALAKCVLAEVPKQVVEYYSHRAISPMCPISESLTPVLTPIATTPTE</sequence>
<dbReference type="GO" id="GO:0071277">
    <property type="term" value="P:cellular response to calcium ion"/>
    <property type="evidence" value="ECO:0007669"/>
    <property type="project" value="TreeGrafter"/>
</dbReference>
<organism evidence="5 7">
    <name type="scientific">Gymnodraco acuticeps</name>
    <name type="common">Antarctic dragonfish</name>
    <dbReference type="NCBI Taxonomy" id="8218"/>
    <lineage>
        <taxon>Eukaryota</taxon>
        <taxon>Metazoa</taxon>
        <taxon>Chordata</taxon>
        <taxon>Craniata</taxon>
        <taxon>Vertebrata</taxon>
        <taxon>Euteleostomi</taxon>
        <taxon>Actinopterygii</taxon>
        <taxon>Neopterygii</taxon>
        <taxon>Teleostei</taxon>
        <taxon>Neoteleostei</taxon>
        <taxon>Acanthomorphata</taxon>
        <taxon>Eupercaria</taxon>
        <taxon>Perciformes</taxon>
        <taxon>Notothenioidei</taxon>
        <taxon>Bathydraconidae</taxon>
        <taxon>Gymnodraco</taxon>
    </lineage>
</organism>
<dbReference type="InterPro" id="IPR036465">
    <property type="entry name" value="vWFA_dom_sf"/>
</dbReference>
<dbReference type="PANTHER" id="PTHR10857:SF6">
    <property type="entry name" value="COPINE-7"/>
    <property type="match status" value="1"/>
</dbReference>
<dbReference type="GO" id="GO:0005544">
    <property type="term" value="F:calcium-dependent phospholipid binding"/>
    <property type="evidence" value="ECO:0007669"/>
    <property type="project" value="InterPro"/>
</dbReference>
<dbReference type="CDD" id="cd04048">
    <property type="entry name" value="C2A_Copine"/>
    <property type="match status" value="1"/>
</dbReference>
<accession>A0A6P8SRG5</accession>
<dbReference type="CTD" id="27132"/>
<evidence type="ECO:0000259" key="4">
    <source>
        <dbReference type="PROSITE" id="PS50234"/>
    </source>
</evidence>
<dbReference type="KEGG" id="gacu:117533316"/>
<proteinExistence type="inferred from homology"/>
<dbReference type="PROSITE" id="PS50234">
    <property type="entry name" value="VWFA"/>
    <property type="match status" value="1"/>
</dbReference>
<dbReference type="SUPFAM" id="SSF49562">
    <property type="entry name" value="C2 domain (Calcium/lipid-binding domain, CaLB)"/>
    <property type="match status" value="2"/>
</dbReference>
<feature type="domain" description="C2" evidence="3">
    <location>
        <begin position="4"/>
        <end position="130"/>
    </location>
</feature>
<dbReference type="RefSeq" id="XP_034052891.1">
    <property type="nucleotide sequence ID" value="XM_034197000.1"/>
</dbReference>
<dbReference type="GO" id="GO:0005886">
    <property type="term" value="C:plasma membrane"/>
    <property type="evidence" value="ECO:0007669"/>
    <property type="project" value="TreeGrafter"/>
</dbReference>
<feature type="domain" description="C2" evidence="3">
    <location>
        <begin position="137"/>
        <end position="264"/>
    </location>
</feature>
<dbReference type="GeneID" id="117533316"/>
<evidence type="ECO:0000313" key="6">
    <source>
        <dbReference type="RefSeq" id="XP_034052889.1"/>
    </source>
</evidence>
<dbReference type="Proteomes" id="UP000515161">
    <property type="component" value="Unplaced"/>
</dbReference>
<dbReference type="CDD" id="cd01459">
    <property type="entry name" value="vWA_copine_like"/>
    <property type="match status" value="1"/>
</dbReference>
<reference evidence="6 7" key="1">
    <citation type="submission" date="2025-04" db="UniProtKB">
        <authorList>
            <consortium name="RefSeq"/>
        </authorList>
    </citation>
    <scope>IDENTIFICATION</scope>
</reference>
<name>A0A6P8SRG5_GYMAC</name>
<dbReference type="Pfam" id="PF00168">
    <property type="entry name" value="C2"/>
    <property type="match status" value="2"/>
</dbReference>
<dbReference type="SMART" id="SM00327">
    <property type="entry name" value="VWA"/>
    <property type="match status" value="1"/>
</dbReference>
<dbReference type="SMART" id="SM00239">
    <property type="entry name" value="C2"/>
    <property type="match status" value="2"/>
</dbReference>
<feature type="domain" description="VWFA" evidence="4">
    <location>
        <begin position="307"/>
        <end position="527"/>
    </location>
</feature>
<dbReference type="OrthoDB" id="5855668at2759"/>
<dbReference type="InterPro" id="IPR045052">
    <property type="entry name" value="Copine"/>
</dbReference>
<keyword evidence="2" id="KW-0677">Repeat</keyword>
<dbReference type="FunFam" id="2.60.40.150:FF:000132">
    <property type="entry name" value="Copine 7"/>
    <property type="match status" value="1"/>
</dbReference>
<dbReference type="AlphaFoldDB" id="A0A6P8SRG5"/>
<dbReference type="InterPro" id="IPR002035">
    <property type="entry name" value="VWF_A"/>
</dbReference>
<protein>
    <submittedName>
        <fullName evidence="6 7">Copine-7</fullName>
    </submittedName>
</protein>
<dbReference type="Pfam" id="PF07002">
    <property type="entry name" value="Copine"/>
    <property type="match status" value="1"/>
</dbReference>
<dbReference type="Gene3D" id="2.60.40.150">
    <property type="entry name" value="C2 domain"/>
    <property type="match status" value="2"/>
</dbReference>
<evidence type="ECO:0000256" key="1">
    <source>
        <dbReference type="ARBA" id="ARBA00009048"/>
    </source>
</evidence>
<dbReference type="SUPFAM" id="SSF53300">
    <property type="entry name" value="vWA-like"/>
    <property type="match status" value="1"/>
</dbReference>
<evidence type="ECO:0000313" key="7">
    <source>
        <dbReference type="RefSeq" id="XP_034052891.1"/>
    </source>
</evidence>
<evidence type="ECO:0000256" key="2">
    <source>
        <dbReference type="ARBA" id="ARBA00022737"/>
    </source>
</evidence>
<dbReference type="InterPro" id="IPR035892">
    <property type="entry name" value="C2_domain_sf"/>
</dbReference>
<dbReference type="InterPro" id="IPR000008">
    <property type="entry name" value="C2_dom"/>
</dbReference>
<dbReference type="FunFam" id="2.60.40.150:FF:000163">
    <property type="entry name" value="Copine 7"/>
    <property type="match status" value="1"/>
</dbReference>
<comment type="similarity">
    <text evidence="1">Belongs to the copine family.</text>
</comment>
<dbReference type="CDD" id="cd04047">
    <property type="entry name" value="C2B_Copine"/>
    <property type="match status" value="1"/>
</dbReference>
<evidence type="ECO:0000313" key="5">
    <source>
        <dbReference type="Proteomes" id="UP000515161"/>
    </source>
</evidence>
<evidence type="ECO:0000259" key="3">
    <source>
        <dbReference type="PROSITE" id="PS50004"/>
    </source>
</evidence>
<dbReference type="InterPro" id="IPR037768">
    <property type="entry name" value="C2B_Copine"/>
</dbReference>
<dbReference type="PANTHER" id="PTHR10857">
    <property type="entry name" value="COPINE"/>
    <property type="match status" value="1"/>
</dbReference>
<dbReference type="InterPro" id="IPR010734">
    <property type="entry name" value="Copine_C"/>
</dbReference>